<feature type="transmembrane region" description="Helical" evidence="7">
    <location>
        <begin position="147"/>
        <end position="165"/>
    </location>
</feature>
<evidence type="ECO:0000256" key="4">
    <source>
        <dbReference type="ARBA" id="ARBA00022692"/>
    </source>
</evidence>
<keyword evidence="4 7" id="KW-0812">Transmembrane</keyword>
<dbReference type="GO" id="GO:0005886">
    <property type="term" value="C:plasma membrane"/>
    <property type="evidence" value="ECO:0007669"/>
    <property type="project" value="UniProtKB-SubCell"/>
</dbReference>
<keyword evidence="5 7" id="KW-1133">Transmembrane helix</keyword>
<accession>A0A7Y9UDU9</accession>
<dbReference type="InterPro" id="IPR052518">
    <property type="entry name" value="CHR_Transporter"/>
</dbReference>
<dbReference type="PANTHER" id="PTHR43663:SF1">
    <property type="entry name" value="CHROMATE TRANSPORTER"/>
    <property type="match status" value="1"/>
</dbReference>
<name>A0A7Y9UDU9_9BURK</name>
<evidence type="ECO:0000256" key="6">
    <source>
        <dbReference type="ARBA" id="ARBA00023136"/>
    </source>
</evidence>
<evidence type="ECO:0000313" key="8">
    <source>
        <dbReference type="EMBL" id="NYG34964.1"/>
    </source>
</evidence>
<evidence type="ECO:0000256" key="7">
    <source>
        <dbReference type="SAM" id="Phobius"/>
    </source>
</evidence>
<feature type="transmembrane region" description="Helical" evidence="7">
    <location>
        <begin position="18"/>
        <end position="37"/>
    </location>
</feature>
<sequence>MSEPDTTALRRPQAPMQMFWVFSKLALQGFGGVIAIAQRELVDRQRWLTAAEFLELLAVSQVLPGPNVVNLSLMLGDRYFGWRGVVASVGGMLLLPMLVVLAAAALYGHWSGLPQVSGALRGMGAVAAGMIIATGLKAIGGLRKNPLGLRTSLCYAALTVVLIGALRFPMAAVVTGLGAVTMGHVAWRLKRQAT</sequence>
<gene>
    <name evidence="8" type="ORF">BDD16_003950</name>
</gene>
<evidence type="ECO:0000256" key="2">
    <source>
        <dbReference type="ARBA" id="ARBA00005262"/>
    </source>
</evidence>
<evidence type="ECO:0000256" key="5">
    <source>
        <dbReference type="ARBA" id="ARBA00022989"/>
    </source>
</evidence>
<comment type="caution">
    <text evidence="8">The sequence shown here is derived from an EMBL/GenBank/DDBJ whole genome shotgun (WGS) entry which is preliminary data.</text>
</comment>
<keyword evidence="9" id="KW-1185">Reference proteome</keyword>
<keyword evidence="3" id="KW-1003">Cell membrane</keyword>
<dbReference type="RefSeq" id="WP_179635542.1">
    <property type="nucleotide sequence ID" value="NZ_CAXYYM010000184.1"/>
</dbReference>
<dbReference type="GO" id="GO:0015109">
    <property type="term" value="F:chromate transmembrane transporter activity"/>
    <property type="evidence" value="ECO:0007669"/>
    <property type="project" value="InterPro"/>
</dbReference>
<feature type="transmembrane region" description="Helical" evidence="7">
    <location>
        <begin position="84"/>
        <end position="107"/>
    </location>
</feature>
<dbReference type="Pfam" id="PF02417">
    <property type="entry name" value="Chromate_transp"/>
    <property type="match status" value="1"/>
</dbReference>
<organism evidence="8 9">
    <name type="scientific">Sphaerotilus montanus</name>
    <dbReference type="NCBI Taxonomy" id="522889"/>
    <lineage>
        <taxon>Bacteria</taxon>
        <taxon>Pseudomonadati</taxon>
        <taxon>Pseudomonadota</taxon>
        <taxon>Betaproteobacteria</taxon>
        <taxon>Burkholderiales</taxon>
        <taxon>Sphaerotilaceae</taxon>
        <taxon>Sphaerotilus</taxon>
    </lineage>
</organism>
<dbReference type="AlphaFoldDB" id="A0A7Y9UDU9"/>
<evidence type="ECO:0000256" key="1">
    <source>
        <dbReference type="ARBA" id="ARBA00004651"/>
    </source>
</evidence>
<feature type="transmembrane region" description="Helical" evidence="7">
    <location>
        <begin position="119"/>
        <end position="140"/>
    </location>
</feature>
<reference evidence="8 9" key="1">
    <citation type="submission" date="2020-07" db="EMBL/GenBank/DDBJ databases">
        <title>Genomic Encyclopedia of Archaeal and Bacterial Type Strains, Phase II (KMG-II): from individual species to whole genera.</title>
        <authorList>
            <person name="Goeker M."/>
        </authorList>
    </citation>
    <scope>NUCLEOTIDE SEQUENCE [LARGE SCALE GENOMIC DNA]</scope>
    <source>
        <strain evidence="8 9">DSM 21226</strain>
    </source>
</reference>
<evidence type="ECO:0000256" key="3">
    <source>
        <dbReference type="ARBA" id="ARBA00022475"/>
    </source>
</evidence>
<proteinExistence type="inferred from homology"/>
<comment type="similarity">
    <text evidence="2">Belongs to the chromate ion transporter (CHR) (TC 2.A.51) family.</text>
</comment>
<comment type="subcellular location">
    <subcellularLocation>
        <location evidence="1">Cell membrane</location>
        <topology evidence="1">Multi-pass membrane protein</topology>
    </subcellularLocation>
</comment>
<dbReference type="InterPro" id="IPR003370">
    <property type="entry name" value="Chromate_transpt"/>
</dbReference>
<dbReference type="Proteomes" id="UP000518288">
    <property type="component" value="Unassembled WGS sequence"/>
</dbReference>
<dbReference type="PANTHER" id="PTHR43663">
    <property type="entry name" value="CHROMATE TRANSPORT PROTEIN-RELATED"/>
    <property type="match status" value="1"/>
</dbReference>
<evidence type="ECO:0000313" key="9">
    <source>
        <dbReference type="Proteomes" id="UP000518288"/>
    </source>
</evidence>
<feature type="transmembrane region" description="Helical" evidence="7">
    <location>
        <begin position="171"/>
        <end position="189"/>
    </location>
</feature>
<protein>
    <submittedName>
        <fullName evidence="8">Chromate transporter</fullName>
    </submittedName>
</protein>
<dbReference type="EMBL" id="JACCFH010000001">
    <property type="protein sequence ID" value="NYG34964.1"/>
    <property type="molecule type" value="Genomic_DNA"/>
</dbReference>
<keyword evidence="6 7" id="KW-0472">Membrane</keyword>